<dbReference type="RefSeq" id="WP_008594156.1">
    <property type="nucleotide sequence ID" value="NZ_AMRM01000003.1"/>
</dbReference>
<comment type="catalytic activity">
    <reaction evidence="11">
        <text>Fe(II)-heme o + 2 A + H2O = Fe(II)-heme a + 2 AH2</text>
        <dbReference type="Rhea" id="RHEA:63388"/>
        <dbReference type="ChEBI" id="CHEBI:13193"/>
        <dbReference type="ChEBI" id="CHEBI:15377"/>
        <dbReference type="ChEBI" id="CHEBI:17499"/>
        <dbReference type="ChEBI" id="CHEBI:60530"/>
        <dbReference type="ChEBI" id="CHEBI:61715"/>
        <dbReference type="EC" id="1.17.99.9"/>
    </reaction>
    <physiologicalReaction direction="left-to-right" evidence="11">
        <dbReference type="Rhea" id="RHEA:63389"/>
    </physiologicalReaction>
</comment>
<evidence type="ECO:0000256" key="11">
    <source>
        <dbReference type="ARBA" id="ARBA00048044"/>
    </source>
</evidence>
<evidence type="ECO:0000256" key="6">
    <source>
        <dbReference type="ARBA" id="ARBA00023002"/>
    </source>
</evidence>
<keyword evidence="14" id="KW-1185">Reference proteome</keyword>
<gene>
    <name evidence="12" type="primary">ctaA</name>
    <name evidence="13" type="ORF">NA2_03252</name>
</gene>
<dbReference type="eggNOG" id="COG1612">
    <property type="taxonomic scope" value="Bacteria"/>
</dbReference>
<keyword evidence="7 12" id="KW-0408">Iron</keyword>
<feature type="transmembrane region" description="Helical" evidence="12">
    <location>
        <begin position="115"/>
        <end position="133"/>
    </location>
</feature>
<feature type="binding site" description="axial binding residue" evidence="12">
    <location>
        <position position="338"/>
    </location>
    <ligand>
        <name>heme</name>
        <dbReference type="ChEBI" id="CHEBI:30413"/>
    </ligand>
    <ligandPart>
        <name>Fe</name>
        <dbReference type="ChEBI" id="CHEBI:18248"/>
    </ligandPart>
</feature>
<keyword evidence="9 12" id="KW-0472">Membrane</keyword>
<keyword evidence="6 12" id="KW-0560">Oxidoreductase</keyword>
<dbReference type="GO" id="GO:0120547">
    <property type="term" value="F:heme A synthase activity"/>
    <property type="evidence" value="ECO:0007669"/>
    <property type="project" value="UniProtKB-EC"/>
</dbReference>
<feature type="transmembrane region" description="Helical" evidence="12">
    <location>
        <begin position="32"/>
        <end position="51"/>
    </location>
</feature>
<organism evidence="13 14">
    <name type="scientific">Nitratireductor pacificus pht-3B</name>
    <dbReference type="NCBI Taxonomy" id="391937"/>
    <lineage>
        <taxon>Bacteria</taxon>
        <taxon>Pseudomonadati</taxon>
        <taxon>Pseudomonadota</taxon>
        <taxon>Alphaproteobacteria</taxon>
        <taxon>Hyphomicrobiales</taxon>
        <taxon>Phyllobacteriaceae</taxon>
        <taxon>Nitratireductor</taxon>
    </lineage>
</organism>
<feature type="binding site" description="axial binding residue" evidence="12">
    <location>
        <position position="277"/>
    </location>
    <ligand>
        <name>heme</name>
        <dbReference type="ChEBI" id="CHEBI:30413"/>
    </ligand>
    <ligandPart>
        <name>Fe</name>
        <dbReference type="ChEBI" id="CHEBI:18248"/>
    </ligandPart>
</feature>
<comment type="subunit">
    <text evidence="12">Interacts with CtaB.</text>
</comment>
<feature type="transmembrane region" description="Helical" evidence="12">
    <location>
        <begin position="217"/>
        <end position="237"/>
    </location>
</feature>
<evidence type="ECO:0000256" key="7">
    <source>
        <dbReference type="ARBA" id="ARBA00023004"/>
    </source>
</evidence>
<dbReference type="Pfam" id="PF02628">
    <property type="entry name" value="COX15-CtaA"/>
    <property type="match status" value="1"/>
</dbReference>
<dbReference type="InterPro" id="IPR003780">
    <property type="entry name" value="COX15/CtaA_fam"/>
</dbReference>
<protein>
    <recommendedName>
        <fullName evidence="12">Heme A synthase</fullName>
        <shortName evidence="12">HAS</shortName>
        <ecNumber evidence="12">1.17.99.9</ecNumber>
    </recommendedName>
    <alternativeName>
        <fullName evidence="12">Cytochrome aa3-controlling protein</fullName>
    </alternativeName>
</protein>
<dbReference type="HAMAP" id="MF_01665">
    <property type="entry name" value="HemeA_synth_type2"/>
    <property type="match status" value="1"/>
</dbReference>
<keyword evidence="12" id="KW-1003">Cell membrane</keyword>
<dbReference type="GO" id="GO:0005886">
    <property type="term" value="C:plasma membrane"/>
    <property type="evidence" value="ECO:0007669"/>
    <property type="project" value="UniProtKB-SubCell"/>
</dbReference>
<dbReference type="Proteomes" id="UP000006786">
    <property type="component" value="Unassembled WGS sequence"/>
</dbReference>
<accession>K2N814</accession>
<evidence type="ECO:0000256" key="5">
    <source>
        <dbReference type="ARBA" id="ARBA00022989"/>
    </source>
</evidence>
<comment type="similarity">
    <text evidence="12">Belongs to the COX15/CtaA family. Type 2 subfamily.</text>
</comment>
<keyword evidence="3 12" id="KW-0812">Transmembrane</keyword>
<evidence type="ECO:0000256" key="10">
    <source>
        <dbReference type="ARBA" id="ARBA00044501"/>
    </source>
</evidence>
<evidence type="ECO:0000256" key="2">
    <source>
        <dbReference type="ARBA" id="ARBA00004141"/>
    </source>
</evidence>
<comment type="function">
    <text evidence="12">Catalyzes the conversion of heme O to heme A by two successive hydroxylations of the methyl group at C8. The first hydroxylation forms heme I, the second hydroxylation results in an unstable dihydroxymethyl group, which spontaneously dehydrates, resulting in the formyl group of heme A.</text>
</comment>
<keyword evidence="4 12" id="KW-0479">Metal-binding</keyword>
<dbReference type="PANTHER" id="PTHR23289">
    <property type="entry name" value="CYTOCHROME C OXIDASE ASSEMBLY PROTEIN COX15"/>
    <property type="match status" value="1"/>
</dbReference>
<evidence type="ECO:0000313" key="14">
    <source>
        <dbReference type="Proteomes" id="UP000006786"/>
    </source>
</evidence>
<dbReference type="InterPro" id="IPR023754">
    <property type="entry name" value="HemeA_Synthase_type2"/>
</dbReference>
<evidence type="ECO:0000256" key="8">
    <source>
        <dbReference type="ARBA" id="ARBA00023133"/>
    </source>
</evidence>
<dbReference type="GO" id="GO:0006784">
    <property type="term" value="P:heme A biosynthetic process"/>
    <property type="evidence" value="ECO:0007669"/>
    <property type="project" value="UniProtKB-UniRule"/>
</dbReference>
<dbReference type="AlphaFoldDB" id="K2N814"/>
<proteinExistence type="inferred from homology"/>
<comment type="cofactor">
    <cofactor evidence="1 12">
        <name>heme b</name>
        <dbReference type="ChEBI" id="CHEBI:60344"/>
    </cofactor>
</comment>
<evidence type="ECO:0000313" key="13">
    <source>
        <dbReference type="EMBL" id="EKF20238.1"/>
    </source>
</evidence>
<dbReference type="UniPathway" id="UPA00269">
    <property type="reaction ID" value="UER00713"/>
</dbReference>
<comment type="caution">
    <text evidence="13">The sequence shown here is derived from an EMBL/GenBank/DDBJ whole genome shotgun (WGS) entry which is preliminary data.</text>
</comment>
<keyword evidence="5 12" id="KW-1133">Transmembrane helix</keyword>
<evidence type="ECO:0000256" key="4">
    <source>
        <dbReference type="ARBA" id="ARBA00022723"/>
    </source>
</evidence>
<dbReference type="STRING" id="391937.NA2_03252"/>
<dbReference type="PANTHER" id="PTHR23289:SF2">
    <property type="entry name" value="CYTOCHROME C OXIDASE ASSEMBLY PROTEIN COX15 HOMOLOG"/>
    <property type="match status" value="1"/>
</dbReference>
<feature type="transmembrane region" description="Helical" evidence="12">
    <location>
        <begin position="176"/>
        <end position="196"/>
    </location>
</feature>
<comment type="subcellular location">
    <subcellularLocation>
        <location evidence="12">Cell membrane</location>
        <topology evidence="12">Multi-pass membrane protein</topology>
    </subcellularLocation>
    <subcellularLocation>
        <location evidence="2">Membrane</location>
        <topology evidence="2">Multi-pass membrane protein</topology>
    </subcellularLocation>
</comment>
<sequence length="373" mass="40867">MMAATLDISASSAAFGQTTQETLLRNRRLVRFWLYGVLLVLFALVLVGGATRLTESGLSITEWKPIHGIVPPIGEAEWQEEFAKYRQIPEYQLINKGMSLAEFKTIFWWEWGHRLLARSVGFVFALPLAFFWLSGRLEGHLKPKLLGILALGGLQGAVGWWMVASGLVDRVDVSQYRLATHLTIACLIFAATMLVARGLAPHTTGAAQNGTRRFAGWLVIAILFQIYLGGLVAGLRAGMTFNTWPLMDGALVPGGLFVQQPALINLFENPKTVQFVHRLGAYVLLVLAVWHAVCVLRAEPGSPHARRSILLALLVVLQAAVGIVTLLMVVPFGFALLHQGMALVVLGFACAHWRAARGAYPLPARPAVEDEIY</sequence>
<feature type="transmembrane region" description="Helical" evidence="12">
    <location>
        <begin position="145"/>
        <end position="164"/>
    </location>
</feature>
<feature type="transmembrane region" description="Helical" evidence="12">
    <location>
        <begin position="279"/>
        <end position="298"/>
    </location>
</feature>
<dbReference type="GO" id="GO:0046872">
    <property type="term" value="F:metal ion binding"/>
    <property type="evidence" value="ECO:0007669"/>
    <property type="project" value="UniProtKB-KW"/>
</dbReference>
<evidence type="ECO:0000256" key="9">
    <source>
        <dbReference type="ARBA" id="ARBA00023136"/>
    </source>
</evidence>
<keyword evidence="8 12" id="KW-0350">Heme biosynthesis</keyword>
<evidence type="ECO:0000256" key="3">
    <source>
        <dbReference type="ARBA" id="ARBA00022692"/>
    </source>
</evidence>
<evidence type="ECO:0000256" key="12">
    <source>
        <dbReference type="HAMAP-Rule" id="MF_01665"/>
    </source>
</evidence>
<name>K2N814_9HYPH</name>
<dbReference type="PATRIC" id="fig|391937.3.peg.674"/>
<comment type="pathway">
    <text evidence="10 12">Porphyrin-containing compound metabolism; heme A biosynthesis; heme A from heme O: step 1/1.</text>
</comment>
<reference evidence="13 14" key="1">
    <citation type="journal article" date="2012" name="J. Bacteriol.">
        <title>Genome Sequence of Nitratireductor pacificus Type Strain pht-3B.</title>
        <authorList>
            <person name="Lai Q."/>
            <person name="Li G."/>
            <person name="Shao Z."/>
        </authorList>
    </citation>
    <scope>NUCLEOTIDE SEQUENCE [LARGE SCALE GENOMIC DNA]</scope>
    <source>
        <strain evidence="14">pht-3B</strain>
    </source>
</reference>
<feature type="transmembrane region" description="Helical" evidence="12">
    <location>
        <begin position="310"/>
        <end position="330"/>
    </location>
</feature>
<dbReference type="EMBL" id="AMRM01000003">
    <property type="protein sequence ID" value="EKF20238.1"/>
    <property type="molecule type" value="Genomic_DNA"/>
</dbReference>
<dbReference type="EC" id="1.17.99.9" evidence="12"/>
<evidence type="ECO:0000256" key="1">
    <source>
        <dbReference type="ARBA" id="ARBA00001970"/>
    </source>
</evidence>
<feature type="transmembrane region" description="Helical" evidence="12">
    <location>
        <begin position="336"/>
        <end position="355"/>
    </location>
</feature>